<reference evidence="5 6" key="2">
    <citation type="submission" date="2020-07" db="EMBL/GenBank/DDBJ databases">
        <title>Genome assembly of wild tea tree DASZ reveals pedigree and selection history of tea varieties.</title>
        <authorList>
            <person name="Zhang W."/>
        </authorList>
    </citation>
    <scope>NUCLEOTIDE SEQUENCE [LARGE SCALE GENOMIC DNA]</scope>
    <source>
        <strain evidence="6">cv. G240</strain>
        <tissue evidence="5">Leaf</tissue>
    </source>
</reference>
<evidence type="ECO:0000313" key="5">
    <source>
        <dbReference type="EMBL" id="KAF5955398.1"/>
    </source>
</evidence>
<evidence type="ECO:0000259" key="4">
    <source>
        <dbReference type="Pfam" id="PF04127"/>
    </source>
</evidence>
<comment type="caution">
    <text evidence="5">The sequence shown here is derived from an EMBL/GenBank/DDBJ whole genome shotgun (WGS) entry which is preliminary data.</text>
</comment>
<dbReference type="GO" id="GO:0004632">
    <property type="term" value="F:phosphopantothenate--cysteine ligase activity"/>
    <property type="evidence" value="ECO:0007669"/>
    <property type="project" value="UniProtKB-ARBA"/>
</dbReference>
<feature type="domain" description="DNA/pantothenate metabolism flavoprotein C-terminal" evidence="4">
    <location>
        <begin position="175"/>
        <end position="298"/>
    </location>
</feature>
<protein>
    <recommendedName>
        <fullName evidence="4">DNA/pantothenate metabolism flavoprotein C-terminal domain-containing protein</fullName>
    </recommendedName>
</protein>
<dbReference type="EMBL" id="JACBKZ010000003">
    <property type="protein sequence ID" value="KAF5955398.1"/>
    <property type="molecule type" value="Genomic_DNA"/>
</dbReference>
<comment type="pathway">
    <text evidence="3">Cofactor biosynthesis; coenzyme A biosynthesis; CoA from (R)-pantothenate: step 2/5.</text>
</comment>
<reference evidence="6" key="1">
    <citation type="journal article" date="2020" name="Nat. Commun.">
        <title>Genome assembly of wild tea tree DASZ reveals pedigree and selection history of tea varieties.</title>
        <authorList>
            <person name="Zhang W."/>
            <person name="Zhang Y."/>
            <person name="Qiu H."/>
            <person name="Guo Y."/>
            <person name="Wan H."/>
            <person name="Zhang X."/>
            <person name="Scossa F."/>
            <person name="Alseekh S."/>
            <person name="Zhang Q."/>
            <person name="Wang P."/>
            <person name="Xu L."/>
            <person name="Schmidt M.H."/>
            <person name="Jia X."/>
            <person name="Li D."/>
            <person name="Zhu A."/>
            <person name="Guo F."/>
            <person name="Chen W."/>
            <person name="Ni D."/>
            <person name="Usadel B."/>
            <person name="Fernie A.R."/>
            <person name="Wen W."/>
        </authorList>
    </citation>
    <scope>NUCLEOTIDE SEQUENCE [LARGE SCALE GENOMIC DNA]</scope>
    <source>
        <strain evidence="6">cv. G240</strain>
    </source>
</reference>
<sequence>MDAATNSETPQDTLYEEIKSFFDSAPPLKDGPGISKKLNEFIERNSQSTGGEGTGRVVCVTSGGTTVPLEKRCVRYIDNFSSGHRGAASTEYFLKAGYSVIFLYRRGSCQPFCRSLPEDPLLECFEVSKELNIQVHQSHSEAVKRAIGEHCGAVEGGLLLKLPFTTIFEYLQILQLIAMSMRNLQTRAMFYLAAAASDFYVPWKSMVEHKIQSASGPLDMQLVQVPKTLSVLRNDWAPMAFFISFKLETDSNILLQKADMALKKYKMHVVVANELSTRKEKVVVVTSSEKISVLRDSTEADADIENPLIKLLVEKHSSYVEDSNS</sequence>
<keyword evidence="6" id="KW-1185">Reference proteome</keyword>
<evidence type="ECO:0000313" key="6">
    <source>
        <dbReference type="Proteomes" id="UP000593564"/>
    </source>
</evidence>
<dbReference type="Gene3D" id="3.40.50.10300">
    <property type="entry name" value="CoaB-like"/>
    <property type="match status" value="1"/>
</dbReference>
<dbReference type="InterPro" id="IPR007085">
    <property type="entry name" value="DNA/pantothenate-metab_flavo_C"/>
</dbReference>
<name>A0A7J7HTP8_CAMSI</name>
<dbReference type="AlphaFoldDB" id="A0A7J7HTP8"/>
<organism evidence="5 6">
    <name type="scientific">Camellia sinensis</name>
    <name type="common">Tea plant</name>
    <name type="synonym">Thea sinensis</name>
    <dbReference type="NCBI Taxonomy" id="4442"/>
    <lineage>
        <taxon>Eukaryota</taxon>
        <taxon>Viridiplantae</taxon>
        <taxon>Streptophyta</taxon>
        <taxon>Embryophyta</taxon>
        <taxon>Tracheophyta</taxon>
        <taxon>Spermatophyta</taxon>
        <taxon>Magnoliopsida</taxon>
        <taxon>eudicotyledons</taxon>
        <taxon>Gunneridae</taxon>
        <taxon>Pentapetalae</taxon>
        <taxon>asterids</taxon>
        <taxon>Ericales</taxon>
        <taxon>Theaceae</taxon>
        <taxon>Camellia</taxon>
    </lineage>
</organism>
<dbReference type="FunFam" id="3.40.50.10300:FF:000002">
    <property type="entry name" value="Phosphopantothenate--cysteine ligase 2"/>
    <property type="match status" value="1"/>
</dbReference>
<evidence type="ECO:0000256" key="3">
    <source>
        <dbReference type="ARBA" id="ARBA00060603"/>
    </source>
</evidence>
<dbReference type="Proteomes" id="UP000593564">
    <property type="component" value="Unassembled WGS sequence"/>
</dbReference>
<feature type="domain" description="DNA/pantothenate metabolism flavoprotein C-terminal" evidence="4">
    <location>
        <begin position="55"/>
        <end position="103"/>
    </location>
</feature>
<evidence type="ECO:0000256" key="1">
    <source>
        <dbReference type="ARBA" id="ARBA00005703"/>
    </source>
</evidence>
<gene>
    <name evidence="5" type="ORF">HYC85_008254</name>
</gene>
<dbReference type="GO" id="GO:0015937">
    <property type="term" value="P:coenzyme A biosynthetic process"/>
    <property type="evidence" value="ECO:0007669"/>
    <property type="project" value="UniProtKB-KW"/>
</dbReference>
<dbReference type="SUPFAM" id="SSF102645">
    <property type="entry name" value="CoaB-like"/>
    <property type="match status" value="1"/>
</dbReference>
<dbReference type="Pfam" id="PF04127">
    <property type="entry name" value="DFP"/>
    <property type="match status" value="2"/>
</dbReference>
<keyword evidence="2" id="KW-0173">Coenzyme A biosynthesis</keyword>
<accession>A0A7J7HTP8</accession>
<dbReference type="InterPro" id="IPR035929">
    <property type="entry name" value="CoaB-like_sf"/>
</dbReference>
<dbReference type="PANTHER" id="PTHR12290">
    <property type="entry name" value="CORNICHON-RELATED"/>
    <property type="match status" value="1"/>
</dbReference>
<comment type="similarity">
    <text evidence="1">Belongs to the PPC synthetase family.</text>
</comment>
<evidence type="ECO:0000256" key="2">
    <source>
        <dbReference type="ARBA" id="ARBA00022993"/>
    </source>
</evidence>
<proteinExistence type="inferred from homology"/>